<evidence type="ECO:0000256" key="2">
    <source>
        <dbReference type="ARBA" id="ARBA00009986"/>
    </source>
</evidence>
<dbReference type="InterPro" id="IPR015590">
    <property type="entry name" value="Aldehyde_DH_dom"/>
</dbReference>
<proteinExistence type="inferred from homology"/>
<evidence type="ECO:0000313" key="6">
    <source>
        <dbReference type="EMBL" id="CCH76038.1"/>
    </source>
</evidence>
<dbReference type="Gene3D" id="3.40.309.10">
    <property type="entry name" value="Aldehyde Dehydrogenase, Chain A, domain 2"/>
    <property type="match status" value="1"/>
</dbReference>
<dbReference type="OrthoDB" id="9759612at2"/>
<keyword evidence="3" id="KW-0560">Oxidoreductase</keyword>
<dbReference type="SUPFAM" id="SSF53720">
    <property type="entry name" value="ALDH-like"/>
    <property type="match status" value="1"/>
</dbReference>
<dbReference type="InterPro" id="IPR016162">
    <property type="entry name" value="Ald_DH_N"/>
</dbReference>
<comment type="similarity">
    <text evidence="1">Belongs to the enoyl-CoA hydratase/isomerase family.</text>
</comment>
<keyword evidence="7" id="KW-1185">Reference proteome</keyword>
<dbReference type="PANTHER" id="PTHR43111">
    <property type="entry name" value="ALDEHYDE DEHYDROGENASE B-RELATED"/>
    <property type="match status" value="1"/>
</dbReference>
<protein>
    <submittedName>
        <fullName evidence="6">Fused aldehyde dehydrogenase enoyl-CoA hydratase</fullName>
    </submittedName>
</protein>
<name>A0A077LSN4_9MICO</name>
<dbReference type="Gene3D" id="3.40.605.10">
    <property type="entry name" value="Aldehyde Dehydrogenase, Chain A, domain 1"/>
    <property type="match status" value="1"/>
</dbReference>
<gene>
    <name evidence="6" type="primary">maoC</name>
    <name evidence="6" type="ORF">BN12_1020003</name>
</gene>
<dbReference type="InterPro" id="IPR011966">
    <property type="entry name" value="PaaN-DH"/>
</dbReference>
<dbReference type="InterPro" id="IPR016163">
    <property type="entry name" value="Ald_DH_C"/>
</dbReference>
<evidence type="ECO:0000256" key="3">
    <source>
        <dbReference type="ARBA" id="ARBA00023002"/>
    </source>
</evidence>
<reference evidence="6 7" key="1">
    <citation type="journal article" date="2013" name="ISME J.">
        <title>A metabolic model for members of the genus Tetrasphaera involved in enhanced biological phosphorus removal.</title>
        <authorList>
            <person name="Kristiansen R."/>
            <person name="Nguyen H.T.T."/>
            <person name="Saunders A.M."/>
            <person name="Nielsen J.L."/>
            <person name="Wimmer R."/>
            <person name="Le V.Q."/>
            <person name="McIlroy S.J."/>
            <person name="Petrovski S."/>
            <person name="Seviour R.J."/>
            <person name="Calteau A."/>
            <person name="Nielsen K.L."/>
            <person name="Nielsen P.H."/>
        </authorList>
    </citation>
    <scope>NUCLEOTIDE SEQUENCE [LARGE SCALE GENOMIC DNA]</scope>
    <source>
        <strain evidence="6 7">T1-X7</strain>
    </source>
</reference>
<dbReference type="EMBL" id="CAJB01000005">
    <property type="protein sequence ID" value="CCH76038.1"/>
    <property type="molecule type" value="Genomic_DNA"/>
</dbReference>
<dbReference type="Gene3D" id="3.10.129.10">
    <property type="entry name" value="Hotdog Thioesterase"/>
    <property type="match status" value="1"/>
</dbReference>
<accession>A0A077LSN4</accession>
<dbReference type="Proteomes" id="UP000035721">
    <property type="component" value="Unassembled WGS sequence"/>
</dbReference>
<dbReference type="Pfam" id="PF01575">
    <property type="entry name" value="MaoC_dehydratas"/>
    <property type="match status" value="1"/>
</dbReference>
<comment type="similarity">
    <text evidence="2">Belongs to the aldehyde dehydrogenase family.</text>
</comment>
<dbReference type="InterPro" id="IPR002539">
    <property type="entry name" value="MaoC-like_dom"/>
</dbReference>
<dbReference type="PANTHER" id="PTHR43111:SF1">
    <property type="entry name" value="ALDEHYDE DEHYDROGENASE B-RELATED"/>
    <property type="match status" value="1"/>
</dbReference>
<dbReference type="InterPro" id="IPR029069">
    <property type="entry name" value="HotDog_dom_sf"/>
</dbReference>
<dbReference type="NCBIfam" id="NF008868">
    <property type="entry name" value="PRK11903.1"/>
    <property type="match status" value="1"/>
</dbReference>
<dbReference type="SUPFAM" id="SSF54637">
    <property type="entry name" value="Thioesterase/thiol ester dehydrase-isomerase"/>
    <property type="match status" value="1"/>
</dbReference>
<dbReference type="GO" id="GO:0016620">
    <property type="term" value="F:oxidoreductase activity, acting on the aldehyde or oxo group of donors, NAD or NADP as acceptor"/>
    <property type="evidence" value="ECO:0007669"/>
    <property type="project" value="InterPro"/>
</dbReference>
<comment type="caution">
    <text evidence="6">The sequence shown here is derived from an EMBL/GenBank/DDBJ whole genome shotgun (WGS) entry which is preliminary data.</text>
</comment>
<dbReference type="NCBIfam" id="TIGR02278">
    <property type="entry name" value="PaaN-DH"/>
    <property type="match status" value="1"/>
</dbReference>
<organism evidence="6 7">
    <name type="scientific">Nostocoides japonicum T1-X7</name>
    <dbReference type="NCBI Taxonomy" id="1194083"/>
    <lineage>
        <taxon>Bacteria</taxon>
        <taxon>Bacillati</taxon>
        <taxon>Actinomycetota</taxon>
        <taxon>Actinomycetes</taxon>
        <taxon>Micrococcales</taxon>
        <taxon>Intrasporangiaceae</taxon>
        <taxon>Nostocoides</taxon>
    </lineage>
</organism>
<feature type="domain" description="MaoC-like" evidence="5">
    <location>
        <begin position="540"/>
        <end position="650"/>
    </location>
</feature>
<sequence length="688" mass="72617">MTAMLESYAAGRWFRSEAEGEPLLDAATGEEVARISAAGLDLAGMVDHARDVGGPAIRDLTFHERAQLLKELAAHLSADKDEIYALSARTGATRRDSLVDVDGGFGTLFSYASKGRRELPADTVVLDGPTEPLGRAGTFVGQHLYVSRPGVAVQINAFNFPVWGMLEKLAPAFLAGMPSIVKPASQTAYLTELVVRRIVESGILPEGSLQLLCGSATTLLDHLGPMDSVAFTGSAHTAGILRDHPNVLHAGVRLGVEADSLNCSILGPDVTPDDPELELFVKALVAEMTVKAGQKCTAIRRAIVPESLVDTVVGLTAERLARVVVGDPRNPDVRMGALASLAQRDEVRKAVEALRASADLVVGDPDHVELVDADAERGAFLAPLLLRAHAGAVEPHEVEPFGPVSTVLTYATLEEAVALAARGSGSLVGSVVTHDPEVARRVVLGLAPWHGRILVLDRDDAGESTGHGSPLPVLVHGGPGRAGGGEELGGIRGVLRHMQRTAIQASPDLMTAITGRWTTGARRRVEAVHPFRKSLAELRIGDSIESPSRTVTLEDIAHFADFTGDTFYAHTDEEAARANPLFGGIVAHGYLVVSLAAGLFVEPNPGPVLANFGVDSLRFLTPVKAGDAISVRLTVKQITPRTNADYGEVRWDAVVSNAAGDPVATYDVLTLVAKRWPPVEGDGEGTTG</sequence>
<dbReference type="InterPro" id="IPR016161">
    <property type="entry name" value="Ald_DH/histidinol_DH"/>
</dbReference>
<dbReference type="Pfam" id="PF00171">
    <property type="entry name" value="Aldedh"/>
    <property type="match status" value="1"/>
</dbReference>
<evidence type="ECO:0000259" key="5">
    <source>
        <dbReference type="Pfam" id="PF01575"/>
    </source>
</evidence>
<dbReference type="AlphaFoldDB" id="A0A077LSN4"/>
<dbReference type="STRING" id="1194083.BN12_1020003"/>
<evidence type="ECO:0000313" key="7">
    <source>
        <dbReference type="Proteomes" id="UP000035721"/>
    </source>
</evidence>
<evidence type="ECO:0000256" key="1">
    <source>
        <dbReference type="ARBA" id="ARBA00005254"/>
    </source>
</evidence>
<evidence type="ECO:0000259" key="4">
    <source>
        <dbReference type="Pfam" id="PF00171"/>
    </source>
</evidence>
<dbReference type="CDD" id="cd07128">
    <property type="entry name" value="ALDH_MaoC-N"/>
    <property type="match status" value="1"/>
</dbReference>
<feature type="domain" description="Aldehyde dehydrogenase" evidence="4">
    <location>
        <begin position="14"/>
        <end position="443"/>
    </location>
</feature>